<organism evidence="1 2">
    <name type="scientific">Rubroshorea leprosula</name>
    <dbReference type="NCBI Taxonomy" id="152421"/>
    <lineage>
        <taxon>Eukaryota</taxon>
        <taxon>Viridiplantae</taxon>
        <taxon>Streptophyta</taxon>
        <taxon>Embryophyta</taxon>
        <taxon>Tracheophyta</taxon>
        <taxon>Spermatophyta</taxon>
        <taxon>Magnoliopsida</taxon>
        <taxon>eudicotyledons</taxon>
        <taxon>Gunneridae</taxon>
        <taxon>Pentapetalae</taxon>
        <taxon>rosids</taxon>
        <taxon>malvids</taxon>
        <taxon>Malvales</taxon>
        <taxon>Dipterocarpaceae</taxon>
        <taxon>Rubroshorea</taxon>
    </lineage>
</organism>
<evidence type="ECO:0000313" key="2">
    <source>
        <dbReference type="Proteomes" id="UP001054252"/>
    </source>
</evidence>
<keyword evidence="2" id="KW-1185">Reference proteome</keyword>
<gene>
    <name evidence="1" type="ORF">SLEP1_g59398</name>
</gene>
<evidence type="ECO:0000313" key="1">
    <source>
        <dbReference type="EMBL" id="GKV52838.1"/>
    </source>
</evidence>
<sequence length="8" mass="854">VCAVHVLN</sequence>
<comment type="caution">
    <text evidence="1">The sequence shown here is derived from an EMBL/GenBank/DDBJ whole genome shotgun (WGS) entry which is preliminary data.</text>
</comment>
<name>A0AAV5MVF6_9ROSI</name>
<dbReference type="Proteomes" id="UP001054252">
    <property type="component" value="Unassembled WGS sequence"/>
</dbReference>
<accession>A0AAV5MVF6</accession>
<proteinExistence type="predicted"/>
<dbReference type="EMBL" id="BPVZ01000888">
    <property type="protein sequence ID" value="GKV52838.1"/>
    <property type="molecule type" value="Genomic_DNA"/>
</dbReference>
<feature type="non-terminal residue" evidence="1">
    <location>
        <position position="1"/>
    </location>
</feature>
<reference evidence="1 2" key="1">
    <citation type="journal article" date="2021" name="Commun. Biol.">
        <title>The genome of Shorea leprosula (Dipterocarpaceae) highlights the ecological relevance of drought in aseasonal tropical rainforests.</title>
        <authorList>
            <person name="Ng K.K.S."/>
            <person name="Kobayashi M.J."/>
            <person name="Fawcett J.A."/>
            <person name="Hatakeyama M."/>
            <person name="Paape T."/>
            <person name="Ng C.H."/>
            <person name="Ang C.C."/>
            <person name="Tnah L.H."/>
            <person name="Lee C.T."/>
            <person name="Nishiyama T."/>
            <person name="Sese J."/>
            <person name="O'Brien M.J."/>
            <person name="Copetti D."/>
            <person name="Mohd Noor M.I."/>
            <person name="Ong R.C."/>
            <person name="Putra M."/>
            <person name="Sireger I.Z."/>
            <person name="Indrioko S."/>
            <person name="Kosugi Y."/>
            <person name="Izuno A."/>
            <person name="Isagi Y."/>
            <person name="Lee S.L."/>
            <person name="Shimizu K.K."/>
        </authorList>
    </citation>
    <scope>NUCLEOTIDE SEQUENCE [LARGE SCALE GENOMIC DNA]</scope>
    <source>
        <strain evidence="1">214</strain>
    </source>
</reference>
<protein>
    <submittedName>
        <fullName evidence="1">Uncharacterized protein</fullName>
    </submittedName>
</protein>